<name>A0A1R4GYB7_9GAMM</name>
<evidence type="ECO:0000313" key="1">
    <source>
        <dbReference type="EMBL" id="SJM88994.1"/>
    </source>
</evidence>
<proteinExistence type="predicted"/>
<keyword evidence="2" id="KW-1185">Reference proteome</keyword>
<dbReference type="OrthoDB" id="5567088at2"/>
<evidence type="ECO:0000313" key="2">
    <source>
        <dbReference type="Proteomes" id="UP000195442"/>
    </source>
</evidence>
<accession>A0A1R4GYB7</accession>
<dbReference type="EMBL" id="FUKJ01000002">
    <property type="protein sequence ID" value="SJM88994.1"/>
    <property type="molecule type" value="Genomic_DNA"/>
</dbReference>
<protein>
    <submittedName>
        <fullName evidence="1">Uncharacterized protein</fullName>
    </submittedName>
</protein>
<reference evidence="2" key="1">
    <citation type="submission" date="2017-02" db="EMBL/GenBank/DDBJ databases">
        <authorList>
            <person name="Daims H."/>
        </authorList>
    </citation>
    <scope>NUCLEOTIDE SEQUENCE [LARGE SCALE GENOMIC DNA]</scope>
</reference>
<dbReference type="AlphaFoldDB" id="A0A1R4GYB7"/>
<dbReference type="Proteomes" id="UP000195442">
    <property type="component" value="Unassembled WGS sequence"/>
</dbReference>
<dbReference type="RefSeq" id="WP_087145435.1">
    <property type="nucleotide sequence ID" value="NZ_FUKJ01000002.1"/>
</dbReference>
<organism evidence="1 2">
    <name type="scientific">Crenothrix polyspora</name>
    <dbReference type="NCBI Taxonomy" id="360316"/>
    <lineage>
        <taxon>Bacteria</taxon>
        <taxon>Pseudomonadati</taxon>
        <taxon>Pseudomonadota</taxon>
        <taxon>Gammaproteobacteria</taxon>
        <taxon>Methylococcales</taxon>
        <taxon>Crenotrichaceae</taxon>
        <taxon>Crenothrix</taxon>
    </lineage>
</organism>
<gene>
    <name evidence="1" type="ORF">CRENPOLYSF2_100013</name>
</gene>
<sequence>MKNITFHQWISESAYYRAKVTHFAHDKALDDGQIAEHEYVKTQIARYLSAAEEDGAITILGLQQLAKSVGVKGAENLTLEIELVQAIQQVAYQNPCFRSEHFTGCHEGDGCQWRAECRKLIAEWCR</sequence>